<dbReference type="EMBL" id="JAIWYP010000004">
    <property type="protein sequence ID" value="KAH3837685.1"/>
    <property type="molecule type" value="Genomic_DNA"/>
</dbReference>
<reference evidence="1" key="1">
    <citation type="journal article" date="2019" name="bioRxiv">
        <title>The Genome of the Zebra Mussel, Dreissena polymorpha: A Resource for Invasive Species Research.</title>
        <authorList>
            <person name="McCartney M.A."/>
            <person name="Auch B."/>
            <person name="Kono T."/>
            <person name="Mallez S."/>
            <person name="Zhang Y."/>
            <person name="Obille A."/>
            <person name="Becker A."/>
            <person name="Abrahante J.E."/>
            <person name="Garbe J."/>
            <person name="Badalamenti J.P."/>
            <person name="Herman A."/>
            <person name="Mangelson H."/>
            <person name="Liachko I."/>
            <person name="Sullivan S."/>
            <person name="Sone E.D."/>
            <person name="Koren S."/>
            <person name="Silverstein K.A.T."/>
            <person name="Beckman K.B."/>
            <person name="Gohl D.M."/>
        </authorList>
    </citation>
    <scope>NUCLEOTIDE SEQUENCE</scope>
    <source>
        <strain evidence="1">Duluth1</strain>
        <tissue evidence="1">Whole animal</tissue>
    </source>
</reference>
<proteinExistence type="predicted"/>
<keyword evidence="2" id="KW-1185">Reference proteome</keyword>
<organism evidence="1 2">
    <name type="scientific">Dreissena polymorpha</name>
    <name type="common">Zebra mussel</name>
    <name type="synonym">Mytilus polymorpha</name>
    <dbReference type="NCBI Taxonomy" id="45954"/>
    <lineage>
        <taxon>Eukaryota</taxon>
        <taxon>Metazoa</taxon>
        <taxon>Spiralia</taxon>
        <taxon>Lophotrochozoa</taxon>
        <taxon>Mollusca</taxon>
        <taxon>Bivalvia</taxon>
        <taxon>Autobranchia</taxon>
        <taxon>Heteroconchia</taxon>
        <taxon>Euheterodonta</taxon>
        <taxon>Imparidentia</taxon>
        <taxon>Neoheterodontei</taxon>
        <taxon>Myida</taxon>
        <taxon>Dreissenoidea</taxon>
        <taxon>Dreissenidae</taxon>
        <taxon>Dreissena</taxon>
    </lineage>
</organism>
<accession>A0A9D4KDT1</accession>
<dbReference type="Proteomes" id="UP000828390">
    <property type="component" value="Unassembled WGS sequence"/>
</dbReference>
<protein>
    <submittedName>
        <fullName evidence="1">Uncharacterized protein</fullName>
    </submittedName>
</protein>
<evidence type="ECO:0000313" key="1">
    <source>
        <dbReference type="EMBL" id="KAH3837685.1"/>
    </source>
</evidence>
<sequence length="60" mass="6893">MINEITDTVINCADIILNEAKKLDAREIDTAHKLERLKKDVAVLKRKLGEAVLERDNFEE</sequence>
<evidence type="ECO:0000313" key="2">
    <source>
        <dbReference type="Proteomes" id="UP000828390"/>
    </source>
</evidence>
<gene>
    <name evidence="1" type="ORF">DPMN_111086</name>
</gene>
<name>A0A9D4KDT1_DREPO</name>
<dbReference type="AlphaFoldDB" id="A0A9D4KDT1"/>
<reference evidence="1" key="2">
    <citation type="submission" date="2020-11" db="EMBL/GenBank/DDBJ databases">
        <authorList>
            <person name="McCartney M.A."/>
            <person name="Auch B."/>
            <person name="Kono T."/>
            <person name="Mallez S."/>
            <person name="Becker A."/>
            <person name="Gohl D.M."/>
            <person name="Silverstein K.A.T."/>
            <person name="Koren S."/>
            <person name="Bechman K.B."/>
            <person name="Herman A."/>
            <person name="Abrahante J.E."/>
            <person name="Garbe J."/>
        </authorList>
    </citation>
    <scope>NUCLEOTIDE SEQUENCE</scope>
    <source>
        <strain evidence="1">Duluth1</strain>
        <tissue evidence="1">Whole animal</tissue>
    </source>
</reference>
<comment type="caution">
    <text evidence="1">The sequence shown here is derived from an EMBL/GenBank/DDBJ whole genome shotgun (WGS) entry which is preliminary data.</text>
</comment>